<evidence type="ECO:0000313" key="2">
    <source>
        <dbReference type="Proteomes" id="UP000053477"/>
    </source>
</evidence>
<accession>A0A0H2RLE0</accession>
<gene>
    <name evidence="1" type="ORF">SCHPADRAFT_892477</name>
</gene>
<proteinExistence type="predicted"/>
<name>A0A0H2RLE0_9AGAM</name>
<dbReference type="AlphaFoldDB" id="A0A0H2RLE0"/>
<dbReference type="EMBL" id="KQ086031">
    <property type="protein sequence ID" value="KLO10268.1"/>
    <property type="molecule type" value="Genomic_DNA"/>
</dbReference>
<dbReference type="InParanoid" id="A0A0H2RLE0"/>
<reference evidence="1 2" key="1">
    <citation type="submission" date="2015-04" db="EMBL/GenBank/DDBJ databases">
        <title>Complete genome sequence of Schizopora paradoxa KUC8140, a cosmopolitan wood degrader in East Asia.</title>
        <authorList>
            <consortium name="DOE Joint Genome Institute"/>
            <person name="Min B."/>
            <person name="Park H."/>
            <person name="Jang Y."/>
            <person name="Kim J.-J."/>
            <person name="Kim K.H."/>
            <person name="Pangilinan J."/>
            <person name="Lipzen A."/>
            <person name="Riley R."/>
            <person name="Grigoriev I.V."/>
            <person name="Spatafora J.W."/>
            <person name="Choi I.-G."/>
        </authorList>
    </citation>
    <scope>NUCLEOTIDE SEQUENCE [LARGE SCALE GENOMIC DNA]</scope>
    <source>
        <strain evidence="1 2">KUC8140</strain>
    </source>
</reference>
<protein>
    <submittedName>
        <fullName evidence="1">Uncharacterized protein</fullName>
    </submittedName>
</protein>
<dbReference type="Proteomes" id="UP000053477">
    <property type="component" value="Unassembled WGS sequence"/>
</dbReference>
<evidence type="ECO:0000313" key="1">
    <source>
        <dbReference type="EMBL" id="KLO10268.1"/>
    </source>
</evidence>
<keyword evidence="2" id="KW-1185">Reference proteome</keyword>
<sequence length="156" mass="18131">MLGNSMNKFTPFPNKHNFTIQYSKDLAYSVTEWGGRNMMMNWKNVHHHAASLHLIAHTLSEKLDNPNAMDGSLNLSYYKLNHTTEPMVINIHHVKIKFASAQNKWADIEISVEGQIWFNQFNQFNKLDQQIVDCHPYELHTSLVKDKRQASTLVLH</sequence>
<organism evidence="1 2">
    <name type="scientific">Schizopora paradoxa</name>
    <dbReference type="NCBI Taxonomy" id="27342"/>
    <lineage>
        <taxon>Eukaryota</taxon>
        <taxon>Fungi</taxon>
        <taxon>Dikarya</taxon>
        <taxon>Basidiomycota</taxon>
        <taxon>Agaricomycotina</taxon>
        <taxon>Agaricomycetes</taxon>
        <taxon>Hymenochaetales</taxon>
        <taxon>Schizoporaceae</taxon>
        <taxon>Schizopora</taxon>
    </lineage>
</organism>